<dbReference type="RefSeq" id="XP_005849474.1">
    <property type="nucleotide sequence ID" value="XM_005849412.1"/>
</dbReference>
<dbReference type="KEGG" id="cvr:CHLNCDRAFT_142759"/>
<keyword evidence="2" id="KW-0479">Metal-binding</keyword>
<dbReference type="eggNOG" id="ENOG502RX7H">
    <property type="taxonomic scope" value="Eukaryota"/>
</dbReference>
<feature type="domain" description="Flavin reductase like" evidence="4">
    <location>
        <begin position="101"/>
        <end position="257"/>
    </location>
</feature>
<evidence type="ECO:0000313" key="5">
    <source>
        <dbReference type="EMBL" id="EFN57372.1"/>
    </source>
</evidence>
<gene>
    <name evidence="5" type="ORF">CHLNCDRAFT_142759</name>
</gene>
<dbReference type="GeneID" id="17356841"/>
<keyword evidence="3" id="KW-0249">Electron transport</keyword>
<dbReference type="PANTHER" id="PTHR32145:SF11">
    <property type="entry name" value="DIFLAVIN FLAVOPROTEIN A 2-RELATED"/>
    <property type="match status" value="1"/>
</dbReference>
<keyword evidence="6" id="KW-1185">Reference proteome</keyword>
<dbReference type="OrthoDB" id="432169at2759"/>
<dbReference type="SMART" id="SM00903">
    <property type="entry name" value="Flavin_Reduct"/>
    <property type="match status" value="1"/>
</dbReference>
<dbReference type="STRING" id="554065.E1Z8P0"/>
<dbReference type="SUPFAM" id="SSF50475">
    <property type="entry name" value="FMN-binding split barrel"/>
    <property type="match status" value="1"/>
</dbReference>
<dbReference type="InParanoid" id="E1Z8P0"/>
<evidence type="ECO:0000313" key="6">
    <source>
        <dbReference type="Proteomes" id="UP000008141"/>
    </source>
</evidence>
<dbReference type="InterPro" id="IPR012349">
    <property type="entry name" value="Split_barrel_FMN-bd"/>
</dbReference>
<dbReference type="Gene3D" id="2.30.110.10">
    <property type="entry name" value="Electron Transport, Fmn-binding Protein, Chain A"/>
    <property type="match status" value="1"/>
</dbReference>
<name>E1Z8P0_CHLVA</name>
<dbReference type="Pfam" id="PF01613">
    <property type="entry name" value="Flavin_Reduct"/>
    <property type="match status" value="1"/>
</dbReference>
<evidence type="ECO:0000256" key="2">
    <source>
        <dbReference type="ARBA" id="ARBA00022723"/>
    </source>
</evidence>
<dbReference type="Proteomes" id="UP000008141">
    <property type="component" value="Unassembled WGS sequence"/>
</dbReference>
<dbReference type="AlphaFoldDB" id="E1Z8P0"/>
<evidence type="ECO:0000256" key="1">
    <source>
        <dbReference type="ARBA" id="ARBA00022448"/>
    </source>
</evidence>
<proteinExistence type="predicted"/>
<evidence type="ECO:0000259" key="4">
    <source>
        <dbReference type="SMART" id="SM00903"/>
    </source>
</evidence>
<accession>E1Z8P0</accession>
<evidence type="ECO:0000256" key="3">
    <source>
        <dbReference type="ARBA" id="ARBA00022982"/>
    </source>
</evidence>
<protein>
    <recommendedName>
        <fullName evidence="4">Flavin reductase like domain-containing protein</fullName>
    </recommendedName>
</protein>
<dbReference type="OMA" id="SIAHMEC"/>
<reference evidence="5 6" key="1">
    <citation type="journal article" date="2010" name="Plant Cell">
        <title>The Chlorella variabilis NC64A genome reveals adaptation to photosymbiosis, coevolution with viruses, and cryptic sex.</title>
        <authorList>
            <person name="Blanc G."/>
            <person name="Duncan G."/>
            <person name="Agarkova I."/>
            <person name="Borodovsky M."/>
            <person name="Gurnon J."/>
            <person name="Kuo A."/>
            <person name="Lindquist E."/>
            <person name="Lucas S."/>
            <person name="Pangilinan J."/>
            <person name="Polle J."/>
            <person name="Salamov A."/>
            <person name="Terry A."/>
            <person name="Yamada T."/>
            <person name="Dunigan D.D."/>
            <person name="Grigoriev I.V."/>
            <person name="Claverie J.M."/>
            <person name="Van Etten J.L."/>
        </authorList>
    </citation>
    <scope>NUCLEOTIDE SEQUENCE [LARGE SCALE GENOMIC DNA]</scope>
    <source>
        <strain evidence="5 6">NC64A</strain>
    </source>
</reference>
<dbReference type="GO" id="GO:0010181">
    <property type="term" value="F:FMN binding"/>
    <property type="evidence" value="ECO:0007669"/>
    <property type="project" value="InterPro"/>
</dbReference>
<dbReference type="EMBL" id="GL433839">
    <property type="protein sequence ID" value="EFN57372.1"/>
    <property type="molecule type" value="Genomic_DNA"/>
</dbReference>
<organism evidence="6">
    <name type="scientific">Chlorella variabilis</name>
    <name type="common">Green alga</name>
    <dbReference type="NCBI Taxonomy" id="554065"/>
    <lineage>
        <taxon>Eukaryota</taxon>
        <taxon>Viridiplantae</taxon>
        <taxon>Chlorophyta</taxon>
        <taxon>core chlorophytes</taxon>
        <taxon>Trebouxiophyceae</taxon>
        <taxon>Chlorellales</taxon>
        <taxon>Chlorellaceae</taxon>
        <taxon>Chlorella clade</taxon>
        <taxon>Chlorella</taxon>
    </lineage>
</organism>
<dbReference type="GO" id="GO:0046872">
    <property type="term" value="F:metal ion binding"/>
    <property type="evidence" value="ECO:0007669"/>
    <property type="project" value="UniProtKB-KW"/>
</dbReference>
<keyword evidence="1" id="KW-0813">Transport</keyword>
<dbReference type="InterPro" id="IPR051285">
    <property type="entry name" value="NADH_oxidoreductase_modular"/>
</dbReference>
<dbReference type="InterPro" id="IPR002563">
    <property type="entry name" value="Flavin_Rdtase-like_dom"/>
</dbReference>
<dbReference type="PANTHER" id="PTHR32145">
    <property type="entry name" value="DIFLAVIN FLAVOPROTEIN A 2-RELATED"/>
    <property type="match status" value="1"/>
</dbReference>
<sequence>MLPNAKSVTTALRKVKDLPYQVIANGHGPLLKFNVAEMVGSAFVDAGVEPMMGALRVKDDPTEALYQLFEEAGTDLAQALTAKEASARKKAAMCPDVAKALARVSGGLYIVTAAHTNAKSAMVASWVSQASFEPLGLTIAVAKDRAIESLMQVGDAFVLNCLGENEYSATLKHFLQASLASCSRRFPPGADRFEGIAWRPAANGCPVLDGSIAHMECVVRSRMETSDHWVVYAEVVEGEVTQAEKKTAVHRRVVASYY</sequence>